<comment type="caution">
    <text evidence="2">The sequence shown here is derived from an EMBL/GenBank/DDBJ whole genome shotgun (WGS) entry which is preliminary data.</text>
</comment>
<evidence type="ECO:0000259" key="1">
    <source>
        <dbReference type="PROSITE" id="PS51186"/>
    </source>
</evidence>
<organism evidence="2 3">
    <name type="scientific">Elsinoe australis</name>
    <dbReference type="NCBI Taxonomy" id="40998"/>
    <lineage>
        <taxon>Eukaryota</taxon>
        <taxon>Fungi</taxon>
        <taxon>Dikarya</taxon>
        <taxon>Ascomycota</taxon>
        <taxon>Pezizomycotina</taxon>
        <taxon>Dothideomycetes</taxon>
        <taxon>Dothideomycetidae</taxon>
        <taxon>Myriangiales</taxon>
        <taxon>Elsinoaceae</taxon>
        <taxon>Elsinoe</taxon>
    </lineage>
</organism>
<evidence type="ECO:0000313" key="2">
    <source>
        <dbReference type="EMBL" id="PSK45306.1"/>
    </source>
</evidence>
<dbReference type="SUPFAM" id="SSF55729">
    <property type="entry name" value="Acyl-CoA N-acyltransferases (Nat)"/>
    <property type="match status" value="1"/>
</dbReference>
<reference evidence="2 3" key="1">
    <citation type="submission" date="2017-05" db="EMBL/GenBank/DDBJ databases">
        <title>Draft genome sequence of Elsinoe australis.</title>
        <authorList>
            <person name="Cheng Q."/>
        </authorList>
    </citation>
    <scope>NUCLEOTIDE SEQUENCE [LARGE SCALE GENOMIC DNA]</scope>
    <source>
        <strain evidence="2 3">NL1</strain>
    </source>
</reference>
<accession>A0A2P7ZAQ6</accession>
<evidence type="ECO:0000313" key="3">
    <source>
        <dbReference type="Proteomes" id="UP000243723"/>
    </source>
</evidence>
<dbReference type="EMBL" id="NHZQ01000251">
    <property type="protein sequence ID" value="PSK45306.1"/>
    <property type="molecule type" value="Genomic_DNA"/>
</dbReference>
<feature type="domain" description="N-acetyltransferase" evidence="1">
    <location>
        <begin position="74"/>
        <end position="240"/>
    </location>
</feature>
<dbReference type="InterPro" id="IPR016181">
    <property type="entry name" value="Acyl_CoA_acyltransferase"/>
</dbReference>
<dbReference type="OrthoDB" id="41532at2759"/>
<sequence length="241" mass="26803">MTDKHGDVVEVLSLPLLDRDGLSRDHEDKLIQRYRNFRLNALKNDPDVFASSYAEENGQPVEHWRSRLANPLAVNLVALPARRGENWSEIELLETEWSGMIVLLGPLAEDTSTSDSPWSKVPSVAFNQSSMGASATTGRPDPETVVYHISGAYTTASHRRKGVGKALLKTSLLKAENDCRRRNGRYAKLGVDVDTCNAAATQWYEKHGFKIISEETYPPRPSGVGPRLERKAFLMQAVLTV</sequence>
<dbReference type="PROSITE" id="PS51186">
    <property type="entry name" value="GNAT"/>
    <property type="match status" value="1"/>
</dbReference>
<dbReference type="Proteomes" id="UP000243723">
    <property type="component" value="Unassembled WGS sequence"/>
</dbReference>
<name>A0A2P7ZAQ6_9PEZI</name>
<dbReference type="InterPro" id="IPR000182">
    <property type="entry name" value="GNAT_dom"/>
</dbReference>
<gene>
    <name evidence="2" type="ORF">B9Z65_2446</name>
</gene>
<dbReference type="CDD" id="cd04301">
    <property type="entry name" value="NAT_SF"/>
    <property type="match status" value="1"/>
</dbReference>
<dbReference type="Gene3D" id="3.40.630.30">
    <property type="match status" value="1"/>
</dbReference>
<dbReference type="Pfam" id="PF13508">
    <property type="entry name" value="Acetyltransf_7"/>
    <property type="match status" value="1"/>
</dbReference>
<proteinExistence type="predicted"/>
<keyword evidence="3" id="KW-1185">Reference proteome</keyword>
<protein>
    <recommendedName>
        <fullName evidence="1">N-acetyltransferase domain-containing protein</fullName>
    </recommendedName>
</protein>
<dbReference type="AlphaFoldDB" id="A0A2P7ZAQ6"/>
<dbReference type="GO" id="GO:0016747">
    <property type="term" value="F:acyltransferase activity, transferring groups other than amino-acyl groups"/>
    <property type="evidence" value="ECO:0007669"/>
    <property type="project" value="InterPro"/>
</dbReference>